<protein>
    <submittedName>
        <fullName evidence="1">Uncharacterized protein</fullName>
    </submittedName>
</protein>
<proteinExistence type="predicted"/>
<keyword evidence="2" id="KW-1185">Reference proteome</keyword>
<reference evidence="1 2" key="1">
    <citation type="submission" date="2020-07" db="EMBL/GenBank/DDBJ databases">
        <authorList>
            <person name="Feng H."/>
        </authorList>
    </citation>
    <scope>NUCLEOTIDE SEQUENCE [LARGE SCALE GENOMIC DNA]</scope>
    <source>
        <strain evidence="2">s-10</strain>
    </source>
</reference>
<name>A0A7W2A9Q3_9BACL</name>
<dbReference type="EMBL" id="JACEIQ010000012">
    <property type="protein sequence ID" value="MBA4495123.1"/>
    <property type="molecule type" value="Genomic_DNA"/>
</dbReference>
<accession>A0A7W2A9Q3</accession>
<dbReference type="AlphaFoldDB" id="A0A7W2A9Q3"/>
<organism evidence="1 2">
    <name type="scientific">Paenactinomyces guangxiensis</name>
    <dbReference type="NCBI Taxonomy" id="1490290"/>
    <lineage>
        <taxon>Bacteria</taxon>
        <taxon>Bacillati</taxon>
        <taxon>Bacillota</taxon>
        <taxon>Bacilli</taxon>
        <taxon>Bacillales</taxon>
        <taxon>Thermoactinomycetaceae</taxon>
        <taxon>Paenactinomyces</taxon>
    </lineage>
</organism>
<evidence type="ECO:0000313" key="1">
    <source>
        <dbReference type="EMBL" id="MBA4495123.1"/>
    </source>
</evidence>
<sequence length="65" mass="7537">MIAKGTRLVAIFHTLEFSEEELSIIRWALRKVAVDSELFYSINEYCGEHGIEHGIKFYESEGKDE</sequence>
<dbReference type="Proteomes" id="UP000535491">
    <property type="component" value="Unassembled WGS sequence"/>
</dbReference>
<gene>
    <name evidence="1" type="ORF">H1191_12475</name>
</gene>
<dbReference type="RefSeq" id="WP_181752365.1">
    <property type="nucleotide sequence ID" value="NZ_JACEIQ010000012.1"/>
</dbReference>
<evidence type="ECO:0000313" key="2">
    <source>
        <dbReference type="Proteomes" id="UP000535491"/>
    </source>
</evidence>
<comment type="caution">
    <text evidence="1">The sequence shown here is derived from an EMBL/GenBank/DDBJ whole genome shotgun (WGS) entry which is preliminary data.</text>
</comment>